<keyword evidence="2" id="KW-1185">Reference proteome</keyword>
<evidence type="ECO:0000313" key="2">
    <source>
        <dbReference type="Proteomes" id="UP001140066"/>
    </source>
</evidence>
<dbReference type="EMBL" id="JANBUK010000703">
    <property type="protein sequence ID" value="KAJ2788981.1"/>
    <property type="molecule type" value="Genomic_DNA"/>
</dbReference>
<organism evidence="1 2">
    <name type="scientific">Coemansia linderi</name>
    <dbReference type="NCBI Taxonomy" id="2663919"/>
    <lineage>
        <taxon>Eukaryota</taxon>
        <taxon>Fungi</taxon>
        <taxon>Fungi incertae sedis</taxon>
        <taxon>Zoopagomycota</taxon>
        <taxon>Kickxellomycotina</taxon>
        <taxon>Kickxellomycetes</taxon>
        <taxon>Kickxellales</taxon>
        <taxon>Kickxellaceae</taxon>
        <taxon>Coemansia</taxon>
    </lineage>
</organism>
<accession>A0ACC1KF61</accession>
<evidence type="ECO:0000313" key="1">
    <source>
        <dbReference type="EMBL" id="KAJ2788981.1"/>
    </source>
</evidence>
<name>A0ACC1KF61_9FUNG</name>
<reference evidence="1" key="1">
    <citation type="submission" date="2022-07" db="EMBL/GenBank/DDBJ databases">
        <title>Phylogenomic reconstructions and comparative analyses of Kickxellomycotina fungi.</title>
        <authorList>
            <person name="Reynolds N.K."/>
            <person name="Stajich J.E."/>
            <person name="Barry K."/>
            <person name="Grigoriev I.V."/>
            <person name="Crous P."/>
            <person name="Smith M.E."/>
        </authorList>
    </citation>
    <scope>NUCLEOTIDE SEQUENCE</scope>
    <source>
        <strain evidence="1">BCRC 34191</strain>
    </source>
</reference>
<feature type="non-terminal residue" evidence="1">
    <location>
        <position position="120"/>
    </location>
</feature>
<gene>
    <name evidence="1" type="ORF">GGI18_002658</name>
</gene>
<feature type="non-terminal residue" evidence="1">
    <location>
        <position position="1"/>
    </location>
</feature>
<proteinExistence type="predicted"/>
<sequence length="120" mass="13186">PPLPSLQATRQLPQQLRPPATVPRAAIARGQAFPTSLRYPTCLLKTAAPRARAANQPVFPISVWWTSCLSRARATTTTTRRTPMSRTLPVLLASCRGTACIWLSQWCLPLSCHTSSRFSS</sequence>
<dbReference type="Proteomes" id="UP001140066">
    <property type="component" value="Unassembled WGS sequence"/>
</dbReference>
<comment type="caution">
    <text evidence="1">The sequence shown here is derived from an EMBL/GenBank/DDBJ whole genome shotgun (WGS) entry which is preliminary data.</text>
</comment>
<protein>
    <submittedName>
        <fullName evidence="1">Uncharacterized protein</fullName>
    </submittedName>
</protein>